<evidence type="ECO:0000313" key="8">
    <source>
        <dbReference type="Proteomes" id="UP000332933"/>
    </source>
</evidence>
<evidence type="ECO:0000313" key="7">
    <source>
        <dbReference type="EMBL" id="VFT96579.1"/>
    </source>
</evidence>
<keyword evidence="2 3" id="KW-0040">ANK repeat</keyword>
<protein>
    <submittedName>
        <fullName evidence="7">Aste57867_19881 protein</fullName>
    </submittedName>
</protein>
<dbReference type="PROSITE" id="PS50297">
    <property type="entry name" value="ANK_REP_REGION"/>
    <property type="match status" value="2"/>
</dbReference>
<name>A0A485LEC3_9STRA</name>
<evidence type="ECO:0000256" key="2">
    <source>
        <dbReference type="ARBA" id="ARBA00023043"/>
    </source>
</evidence>
<dbReference type="InterPro" id="IPR002110">
    <property type="entry name" value="Ankyrin_rpt"/>
</dbReference>
<feature type="domain" description="Protein kinase" evidence="5">
    <location>
        <begin position="189"/>
        <end position="463"/>
    </location>
</feature>
<feature type="region of interest" description="Disordered" evidence="4">
    <location>
        <begin position="134"/>
        <end position="153"/>
    </location>
</feature>
<evidence type="ECO:0000256" key="3">
    <source>
        <dbReference type="PROSITE-ProRule" id="PRU00023"/>
    </source>
</evidence>
<dbReference type="EMBL" id="VJMH01006719">
    <property type="protein sequence ID" value="KAF0688511.1"/>
    <property type="molecule type" value="Genomic_DNA"/>
</dbReference>
<dbReference type="InterPro" id="IPR011009">
    <property type="entry name" value="Kinase-like_dom_sf"/>
</dbReference>
<dbReference type="PANTHER" id="PTHR24171">
    <property type="entry name" value="ANKYRIN REPEAT DOMAIN-CONTAINING PROTEIN 39-RELATED"/>
    <property type="match status" value="1"/>
</dbReference>
<gene>
    <name evidence="7" type="primary">Aste57867_19881</name>
    <name evidence="6" type="ORF">As57867_019815</name>
    <name evidence="7" type="ORF">ASTE57867_19881</name>
</gene>
<dbReference type="Gene3D" id="1.25.40.20">
    <property type="entry name" value="Ankyrin repeat-containing domain"/>
    <property type="match status" value="2"/>
</dbReference>
<dbReference type="GO" id="GO:0005524">
    <property type="term" value="F:ATP binding"/>
    <property type="evidence" value="ECO:0007669"/>
    <property type="project" value="InterPro"/>
</dbReference>
<evidence type="ECO:0000259" key="5">
    <source>
        <dbReference type="PROSITE" id="PS50011"/>
    </source>
</evidence>
<reference evidence="6" key="2">
    <citation type="submission" date="2019-06" db="EMBL/GenBank/DDBJ databases">
        <title>Genomics analysis of Aphanomyces spp. identifies a new class of oomycete effector associated with host adaptation.</title>
        <authorList>
            <person name="Gaulin E."/>
        </authorList>
    </citation>
    <scope>NUCLEOTIDE SEQUENCE</scope>
    <source>
        <strain evidence="6">CBS 578.67</strain>
    </source>
</reference>
<reference evidence="7 8" key="1">
    <citation type="submission" date="2019-03" db="EMBL/GenBank/DDBJ databases">
        <authorList>
            <person name="Gaulin E."/>
            <person name="Dumas B."/>
        </authorList>
    </citation>
    <scope>NUCLEOTIDE SEQUENCE [LARGE SCALE GENOMIC DNA]</scope>
    <source>
        <strain evidence="7">CBS 568.67</strain>
    </source>
</reference>
<dbReference type="Pfam" id="PF12796">
    <property type="entry name" value="Ank_2"/>
    <property type="match status" value="1"/>
</dbReference>
<dbReference type="AlphaFoldDB" id="A0A485LEC3"/>
<dbReference type="InterPro" id="IPR000719">
    <property type="entry name" value="Prot_kinase_dom"/>
</dbReference>
<evidence type="ECO:0000256" key="4">
    <source>
        <dbReference type="SAM" id="MobiDB-lite"/>
    </source>
</evidence>
<dbReference type="SUPFAM" id="SSF48403">
    <property type="entry name" value="Ankyrin repeat"/>
    <property type="match status" value="1"/>
</dbReference>
<dbReference type="SMART" id="SM00248">
    <property type="entry name" value="ANK"/>
    <property type="match status" value="3"/>
</dbReference>
<dbReference type="SMART" id="SM00220">
    <property type="entry name" value="S_TKc"/>
    <property type="match status" value="1"/>
</dbReference>
<dbReference type="EMBL" id="CAADRA010006742">
    <property type="protein sequence ID" value="VFT96579.1"/>
    <property type="molecule type" value="Genomic_DNA"/>
</dbReference>
<dbReference type="PROSITE" id="PS50011">
    <property type="entry name" value="PROTEIN_KINASE_DOM"/>
    <property type="match status" value="1"/>
</dbReference>
<keyword evidence="8" id="KW-1185">Reference proteome</keyword>
<dbReference type="Proteomes" id="UP000332933">
    <property type="component" value="Unassembled WGS sequence"/>
</dbReference>
<dbReference type="GO" id="GO:0004672">
    <property type="term" value="F:protein kinase activity"/>
    <property type="evidence" value="ECO:0007669"/>
    <property type="project" value="InterPro"/>
</dbReference>
<dbReference type="Gene3D" id="1.10.510.10">
    <property type="entry name" value="Transferase(Phosphotransferase) domain 1"/>
    <property type="match status" value="1"/>
</dbReference>
<dbReference type="PROSITE" id="PS50088">
    <property type="entry name" value="ANK_REPEAT"/>
    <property type="match status" value="2"/>
</dbReference>
<proteinExistence type="predicted"/>
<keyword evidence="1" id="KW-0677">Repeat</keyword>
<feature type="repeat" description="ANK" evidence="3">
    <location>
        <begin position="71"/>
        <end position="103"/>
    </location>
</feature>
<dbReference type="OrthoDB" id="20872at2759"/>
<evidence type="ECO:0000313" key="6">
    <source>
        <dbReference type="EMBL" id="KAF0688511.1"/>
    </source>
</evidence>
<evidence type="ECO:0000256" key="1">
    <source>
        <dbReference type="ARBA" id="ARBA00022737"/>
    </source>
</evidence>
<dbReference type="SUPFAM" id="SSF56112">
    <property type="entry name" value="Protein kinase-like (PK-like)"/>
    <property type="match status" value="1"/>
</dbReference>
<organism evidence="7 8">
    <name type="scientific">Aphanomyces stellatus</name>
    <dbReference type="NCBI Taxonomy" id="120398"/>
    <lineage>
        <taxon>Eukaryota</taxon>
        <taxon>Sar</taxon>
        <taxon>Stramenopiles</taxon>
        <taxon>Oomycota</taxon>
        <taxon>Saprolegniomycetes</taxon>
        <taxon>Saprolegniales</taxon>
        <taxon>Verrucalvaceae</taxon>
        <taxon>Aphanomyces</taxon>
    </lineage>
</organism>
<accession>A0A485LEC3</accession>
<feature type="repeat" description="ANK" evidence="3">
    <location>
        <begin position="38"/>
        <end position="70"/>
    </location>
</feature>
<sequence>MASLGEKLVDAAKRGDMATVQKCLDAKADVNFKLAKKHDSTALMYASWYGHIDLVRLFLMSKADPNVRDTEGDTALMKAAYAGNVQVVQLLLAAGADVTIKGKSGNSARDWADKKKHAAVVALLDSAFQRKKEVVPMPQQPREQPMAPTPEPVPAPVPVAVPRIESVKALVDYVKSCPMDKTWHLVGNFYLTPDAVATSNHTIFKAINKKQKFTPYVVKLSTAEDARREIAFLNDMSSATTGNSKKHLVEVHDWDDVTIEGLACWAVVMEMGDLTCAELLQSFGDDHLKVLQCLKDTANAVGFMHSRGYIHGDIKLENVMHFGMVHGYKLIDFDHTSKFGDAIAFCTTEYCPPEMARYLQSSRRGATTAVVEPVHADKTFDIWCLGVMVLKMFLPHGELVEFRGLDGDAAILDVLAAPGFSFRQSISHAPLQGRQRKYLLRCLEPDPTRRASSVQAILELAALKTNSYTPVMASASAQLSACPLPCFWSIAVQHDKKKIPRGDNLRDLSCIVTMHASTVPPCTFATTDRVCVQADAAIVDRLLPHLKNLAAIAELVEEFDVWGLTTELPVANLPTFDHLDKTIKALESIHSQDSEGTLAQMLRPMIESLTHNSHRQDSVVQMQAHAIVAIHEFCADPASQASVGDLLDAFCRQFGGRGLWGLQKASGVWVCDHHATIHGGKAAQAPAGLSPLAEADDEDEDDDHNNEPLPCVWTVDGMTNVARFSADVEVLRAETFRIRCLCELHDDAVCDTTHDSAWEVQGQSPTVALALPLLNASSSILEALAVADCYDLALTTNHTMQFNLAHSHGSIVEKLQLIHVGLPPLAVQARLADLAQRLNGEEVEDDEAAVLMAEFSRVFAELRHGAPLAAILRSLNVSSDKTIGGLHKVQIKGLTRWVCTNHAAAAGAP</sequence>
<dbReference type="PANTHER" id="PTHR24171:SF9">
    <property type="entry name" value="ANKYRIN REPEAT DOMAIN-CONTAINING PROTEIN 39"/>
    <property type="match status" value="1"/>
</dbReference>
<dbReference type="Pfam" id="PF00069">
    <property type="entry name" value="Pkinase"/>
    <property type="match status" value="1"/>
</dbReference>
<dbReference type="InterPro" id="IPR036770">
    <property type="entry name" value="Ankyrin_rpt-contain_sf"/>
</dbReference>